<dbReference type="Pfam" id="PF25264">
    <property type="entry name" value="DUF7864"/>
    <property type="match status" value="1"/>
</dbReference>
<evidence type="ECO:0000313" key="5">
    <source>
        <dbReference type="Proteomes" id="UP000199182"/>
    </source>
</evidence>
<dbReference type="NCBIfam" id="NF033445">
    <property type="entry name" value="BREX_PglZ_4"/>
    <property type="match status" value="1"/>
</dbReference>
<evidence type="ECO:0000259" key="3">
    <source>
        <dbReference type="Pfam" id="PF25264"/>
    </source>
</evidence>
<feature type="domain" description="DUF7864" evidence="3">
    <location>
        <begin position="4"/>
        <end position="181"/>
    </location>
</feature>
<dbReference type="AlphaFoldDB" id="A0A1G9YBJ7"/>
<feature type="domain" description="DUF7862" evidence="1">
    <location>
        <begin position="681"/>
        <end position="758"/>
    </location>
</feature>
<name>A0A1G9YBJ7_9FIRM</name>
<proteinExistence type="predicted"/>
<protein>
    <recommendedName>
        <fullName evidence="6">BREX-4 system phosphatase PglZ</fullName>
    </recommendedName>
</protein>
<dbReference type="InterPro" id="IPR057185">
    <property type="entry name" value="DUF7863"/>
</dbReference>
<organism evidence="4 5">
    <name type="scientific">Acetanaerobacterium elongatum</name>
    <dbReference type="NCBI Taxonomy" id="258515"/>
    <lineage>
        <taxon>Bacteria</taxon>
        <taxon>Bacillati</taxon>
        <taxon>Bacillota</taxon>
        <taxon>Clostridia</taxon>
        <taxon>Eubacteriales</taxon>
        <taxon>Oscillospiraceae</taxon>
        <taxon>Acetanaerobacterium</taxon>
    </lineage>
</organism>
<dbReference type="InterPro" id="IPR057186">
    <property type="entry name" value="DUF7864"/>
</dbReference>
<gene>
    <name evidence="4" type="ORF">SAMN05192585_11076</name>
</gene>
<dbReference type="Pfam" id="PF25263">
    <property type="entry name" value="DUF7863"/>
    <property type="match status" value="1"/>
</dbReference>
<evidence type="ECO:0000259" key="1">
    <source>
        <dbReference type="Pfam" id="PF25262"/>
    </source>
</evidence>
<sequence>MNTEACIKKIEKYLSKSDVGVLVVDVQNSADLSDIVSHFKVSGNTFIATADYCKTDELPRMDTLLDVIAKKEEPVFLTGLTSFLKLNGETELKSELSNLLAMTIAGHVVVLSFQCRVYLNFSDPRLSGRICIVDGVEDDHTKLIFTSSELPLPNGITIVSGIHAFADAVETKKVATIYINTEKERKNFPDSLYLISDLKKAYDALAFKDTATQTLSEALGTDIDWKYALEKLKKGGTWEALITAEFGNTKTLDLVIPNYLNFDSEKKWLYFIALKLYGAKNNWCLNTAASRAASVVDLVRHAYRDILEFEPTSSTFMDCYNTRKALLNAFGNPIDDVVDFCKIVISKEKTAIYYLTDNTQQEKETIFFLLDRYGLEFSKEELTAILKIVYPKLHAYLLPFRFKNSLLDDYFQAYKYEKIINKVLPEFEAIVMEQAEKREYNSILEPRASRVEAIDKHGAQLYFIDALGVEYLGFIMSLCHDRGMMARVDVCRCELPSITSRNKEFIDAFANSTHPIISIKDIDEIKHHGKDDYDYQPVKPPIYISQELSIIEDVVDKIKVKLANSTIDKAIIISDHGASRLAVIHKTENQWEMGSNGIHSGRCCPKSEIDVQPDFATDADDFWALANYDRFKGGRKANFEVHGGATLEEVAVPIIEITYTPGTIEIKLMPSDAPASFVGVPEILVSYRKKAAVKLFSTRTLQDVSVCVNGKYYDATPIDGNFFLVEMPDIKRARQYSVDVYACGNLVASNIPIVVRNEGSSVKDLL</sequence>
<evidence type="ECO:0000313" key="4">
    <source>
        <dbReference type="EMBL" id="SDN06407.1"/>
    </source>
</evidence>
<dbReference type="RefSeq" id="WP_092639166.1">
    <property type="nucleotide sequence ID" value="NZ_FNID01000010.1"/>
</dbReference>
<accession>A0A1G9YBJ7</accession>
<feature type="domain" description="DUF7863" evidence="2">
    <location>
        <begin position="205"/>
        <end position="373"/>
    </location>
</feature>
<dbReference type="Proteomes" id="UP000199182">
    <property type="component" value="Unassembled WGS sequence"/>
</dbReference>
<dbReference type="Pfam" id="PF25262">
    <property type="entry name" value="DUF7862"/>
    <property type="match status" value="1"/>
</dbReference>
<dbReference type="EMBL" id="FNID01000010">
    <property type="protein sequence ID" value="SDN06407.1"/>
    <property type="molecule type" value="Genomic_DNA"/>
</dbReference>
<dbReference type="InterPro" id="IPR057184">
    <property type="entry name" value="DUF7862"/>
</dbReference>
<evidence type="ECO:0000259" key="2">
    <source>
        <dbReference type="Pfam" id="PF25263"/>
    </source>
</evidence>
<dbReference type="OrthoDB" id="2015940at2"/>
<keyword evidence="5" id="KW-1185">Reference proteome</keyword>
<evidence type="ECO:0008006" key="6">
    <source>
        <dbReference type="Google" id="ProtNLM"/>
    </source>
</evidence>
<dbReference type="STRING" id="258515.SAMN05192585_11076"/>
<reference evidence="4 5" key="1">
    <citation type="submission" date="2016-10" db="EMBL/GenBank/DDBJ databases">
        <authorList>
            <person name="de Groot N.N."/>
        </authorList>
    </citation>
    <scope>NUCLEOTIDE SEQUENCE [LARGE SCALE GENOMIC DNA]</scope>
    <source>
        <strain evidence="4 5">CGMCC 1.5012</strain>
    </source>
</reference>